<keyword evidence="2" id="KW-1185">Reference proteome</keyword>
<gene>
    <name evidence="3" type="primary">LOC110987999</name>
</gene>
<evidence type="ECO:0000313" key="2">
    <source>
        <dbReference type="Proteomes" id="UP000694845"/>
    </source>
</evidence>
<dbReference type="GeneID" id="110987999"/>
<dbReference type="Pfam" id="PF00814">
    <property type="entry name" value="TsaD"/>
    <property type="match status" value="1"/>
</dbReference>
<proteinExistence type="predicted"/>
<dbReference type="Gene3D" id="3.30.420.40">
    <property type="match status" value="1"/>
</dbReference>
<protein>
    <submittedName>
        <fullName evidence="3">Uncharacterized protein LOC110987999</fullName>
    </submittedName>
</protein>
<organism evidence="2 3">
    <name type="scientific">Acanthaster planci</name>
    <name type="common">Crown-of-thorns starfish</name>
    <dbReference type="NCBI Taxonomy" id="133434"/>
    <lineage>
        <taxon>Eukaryota</taxon>
        <taxon>Metazoa</taxon>
        <taxon>Echinodermata</taxon>
        <taxon>Eleutherozoa</taxon>
        <taxon>Asterozoa</taxon>
        <taxon>Asteroidea</taxon>
        <taxon>Valvatacea</taxon>
        <taxon>Valvatida</taxon>
        <taxon>Acanthasteridae</taxon>
        <taxon>Acanthaster</taxon>
    </lineage>
</organism>
<evidence type="ECO:0000259" key="1">
    <source>
        <dbReference type="Pfam" id="PF00814"/>
    </source>
</evidence>
<dbReference type="RefSeq" id="XP_022106916.1">
    <property type="nucleotide sequence ID" value="XM_022251224.1"/>
</dbReference>
<dbReference type="SUPFAM" id="SSF53067">
    <property type="entry name" value="Actin-like ATPase domain"/>
    <property type="match status" value="1"/>
</dbReference>
<dbReference type="PANTHER" id="PTHR11735">
    <property type="entry name" value="TRNA N6-ADENOSINE THREONYLCARBAMOYLTRANSFERASE"/>
    <property type="match status" value="1"/>
</dbReference>
<name>A0A8B7ZTV3_ACAPL</name>
<evidence type="ECO:0000313" key="3">
    <source>
        <dbReference type="RefSeq" id="XP_022106916.1"/>
    </source>
</evidence>
<dbReference type="PANTHER" id="PTHR11735:SF6">
    <property type="entry name" value="TRNA N6-ADENOSINE THREONYLCARBAMOYLTRANSFERASE, MITOCHONDRIAL"/>
    <property type="match status" value="1"/>
</dbReference>
<accession>A0A8B7ZTV3</accession>
<dbReference type="InterPro" id="IPR043129">
    <property type="entry name" value="ATPase_NBD"/>
</dbReference>
<dbReference type="OMA" id="GHALITW"/>
<dbReference type="InterPro" id="IPR000905">
    <property type="entry name" value="Gcp-like_dom"/>
</dbReference>
<dbReference type="AlphaFoldDB" id="A0A8B7ZTV3"/>
<sequence length="146" mass="16472">MVKKDFLQYLLAIETSCDETSLALFHKKKLLKCHIYAVTLNHKIIFPALTLVVSGGHTQLGYLAKNLDFKVIGHTVDDAVGEVIDKIARKIGLAYPGGAELEKLAKRGENKYMMKVYENKKDLNFSFSGLKTHAMKLIQQTKKILY</sequence>
<dbReference type="KEGG" id="aplc:110987999"/>
<dbReference type="Proteomes" id="UP000694845">
    <property type="component" value="Unplaced"/>
</dbReference>
<dbReference type="OrthoDB" id="10259622at2759"/>
<feature type="domain" description="Gcp-like" evidence="1">
    <location>
        <begin position="31"/>
        <end position="138"/>
    </location>
</feature>
<reference evidence="3" key="1">
    <citation type="submission" date="2025-08" db="UniProtKB">
        <authorList>
            <consortium name="RefSeq"/>
        </authorList>
    </citation>
    <scope>IDENTIFICATION</scope>
</reference>